<accession>A0ABS5AMQ6</accession>
<evidence type="ECO:0000256" key="2">
    <source>
        <dbReference type="ARBA" id="ARBA00022598"/>
    </source>
</evidence>
<evidence type="ECO:0000256" key="5">
    <source>
        <dbReference type="PROSITE-ProRule" id="PRU01330"/>
    </source>
</evidence>
<feature type="domain" description="GS beta-grasp" evidence="7">
    <location>
        <begin position="19"/>
        <end position="115"/>
    </location>
</feature>
<evidence type="ECO:0000256" key="6">
    <source>
        <dbReference type="RuleBase" id="RU000384"/>
    </source>
</evidence>
<evidence type="ECO:0000259" key="7">
    <source>
        <dbReference type="PROSITE" id="PS51986"/>
    </source>
</evidence>
<keyword evidence="4" id="KW-0067">ATP-binding</keyword>
<keyword evidence="2 9" id="KW-0436">Ligase</keyword>
<feature type="domain" description="GS catalytic" evidence="8">
    <location>
        <begin position="122"/>
        <end position="451"/>
    </location>
</feature>
<dbReference type="Proteomes" id="UP001519363">
    <property type="component" value="Unassembled WGS sequence"/>
</dbReference>
<dbReference type="EMBL" id="JAGIOO010000001">
    <property type="protein sequence ID" value="MBP2477830.1"/>
    <property type="molecule type" value="Genomic_DNA"/>
</dbReference>
<sequence>MTARGPLDTRQLRAAVRDGVVDNVVVALPDLTGRLVGSRVDAEHYLDTVVGEGSGACAYLLAVDVDMATAPGYGIDAAATGFADFTLRPDPATQRLLPWDEGTALVLADAHWPDGTPVPFAPRQVLRTQLDRLAALGLTARVGIELEFLVFREDYQTAWERGYRDLRPASRHNADYAVAGLSDVDPLVNRIRRDMVRAGLRLESARGECHPGQYEIVFRHEDALTACDNAVLYKTGAKQIAAGQGRAVTFMAKYDAGEGNSGHVHISLRDTEDRPVFAEGATMSALMRHFLAGQLACARELVLLQAPNVNSYKRFAPEAFAPTVLGWGRDNRTCPLRVVGTGGSLRLEHRVPGGDANPYLAVAAILAAGLHGITHELALEAPFEGNAFLADRPTLPADLGVALGLWRGSAVAREAFGADVVAHYARAAEVELAAFESAVTDWELRRGFERL</sequence>
<evidence type="ECO:0000259" key="8">
    <source>
        <dbReference type="PROSITE" id="PS51987"/>
    </source>
</evidence>
<dbReference type="RefSeq" id="WP_209707484.1">
    <property type="nucleotide sequence ID" value="NZ_JAGIOO010000001.1"/>
</dbReference>
<dbReference type="PANTHER" id="PTHR43785">
    <property type="entry name" value="GAMMA-GLUTAMYLPUTRESCINE SYNTHETASE"/>
    <property type="match status" value="1"/>
</dbReference>
<reference evidence="9 10" key="1">
    <citation type="submission" date="2021-03" db="EMBL/GenBank/DDBJ databases">
        <title>Sequencing the genomes of 1000 actinobacteria strains.</title>
        <authorList>
            <person name="Klenk H.-P."/>
        </authorList>
    </citation>
    <scope>NUCLEOTIDE SEQUENCE [LARGE SCALE GENOMIC DNA]</scope>
    <source>
        <strain evidence="9 10">DSM 44580</strain>
    </source>
</reference>
<dbReference type="Gene3D" id="3.10.20.70">
    <property type="entry name" value="Glutamine synthetase, N-terminal domain"/>
    <property type="match status" value="1"/>
</dbReference>
<dbReference type="InterPro" id="IPR014746">
    <property type="entry name" value="Gln_synth/guanido_kin_cat_dom"/>
</dbReference>
<dbReference type="InterPro" id="IPR008147">
    <property type="entry name" value="Gln_synt_N"/>
</dbReference>
<protein>
    <submittedName>
        <fullName evidence="9">Glutamine synthetase</fullName>
        <ecNumber evidence="9">6.3.1.2</ecNumber>
    </submittedName>
</protein>
<evidence type="ECO:0000313" key="10">
    <source>
        <dbReference type="Proteomes" id="UP001519363"/>
    </source>
</evidence>
<dbReference type="Pfam" id="PF00120">
    <property type="entry name" value="Gln-synt_C"/>
    <property type="match status" value="1"/>
</dbReference>
<dbReference type="PROSITE" id="PS51987">
    <property type="entry name" value="GS_CATALYTIC"/>
    <property type="match status" value="1"/>
</dbReference>
<dbReference type="InterPro" id="IPR008146">
    <property type="entry name" value="Gln_synth_cat_dom"/>
</dbReference>
<keyword evidence="3" id="KW-0547">Nucleotide-binding</keyword>
<dbReference type="PANTHER" id="PTHR43785:SF12">
    <property type="entry name" value="TYPE-1 GLUTAMINE SYNTHETASE 2"/>
    <property type="match status" value="1"/>
</dbReference>
<organism evidence="9 10">
    <name type="scientific">Crossiella equi</name>
    <dbReference type="NCBI Taxonomy" id="130796"/>
    <lineage>
        <taxon>Bacteria</taxon>
        <taxon>Bacillati</taxon>
        <taxon>Actinomycetota</taxon>
        <taxon>Actinomycetes</taxon>
        <taxon>Pseudonocardiales</taxon>
        <taxon>Pseudonocardiaceae</taxon>
        <taxon>Crossiella</taxon>
    </lineage>
</organism>
<proteinExistence type="inferred from homology"/>
<evidence type="ECO:0000313" key="9">
    <source>
        <dbReference type="EMBL" id="MBP2477830.1"/>
    </source>
</evidence>
<dbReference type="PROSITE" id="PS51986">
    <property type="entry name" value="GS_BETA_GRASP"/>
    <property type="match status" value="1"/>
</dbReference>
<evidence type="ECO:0000256" key="4">
    <source>
        <dbReference type="ARBA" id="ARBA00022840"/>
    </source>
</evidence>
<name>A0ABS5AMQ6_9PSEU</name>
<dbReference type="InterPro" id="IPR036651">
    <property type="entry name" value="Gln_synt_N_sf"/>
</dbReference>
<evidence type="ECO:0000256" key="3">
    <source>
        <dbReference type="ARBA" id="ARBA00022741"/>
    </source>
</evidence>
<dbReference type="EC" id="6.3.1.2" evidence="9"/>
<dbReference type="SMART" id="SM01230">
    <property type="entry name" value="Gln-synt_C"/>
    <property type="match status" value="1"/>
</dbReference>
<comment type="caution">
    <text evidence="9">The sequence shown here is derived from an EMBL/GenBank/DDBJ whole genome shotgun (WGS) entry which is preliminary data.</text>
</comment>
<gene>
    <name evidence="9" type="ORF">JOF53_006702</name>
</gene>
<keyword evidence="10" id="KW-1185">Reference proteome</keyword>
<dbReference type="GO" id="GO:0004356">
    <property type="term" value="F:glutamine synthetase activity"/>
    <property type="evidence" value="ECO:0007669"/>
    <property type="project" value="UniProtKB-EC"/>
</dbReference>
<evidence type="ECO:0000256" key="1">
    <source>
        <dbReference type="ARBA" id="ARBA00009897"/>
    </source>
</evidence>
<dbReference type="SUPFAM" id="SSF55931">
    <property type="entry name" value="Glutamine synthetase/guanido kinase"/>
    <property type="match status" value="1"/>
</dbReference>
<dbReference type="SUPFAM" id="SSF54368">
    <property type="entry name" value="Glutamine synthetase, N-terminal domain"/>
    <property type="match status" value="1"/>
</dbReference>
<dbReference type="Gene3D" id="3.30.590.10">
    <property type="entry name" value="Glutamine synthetase/guanido kinase, catalytic domain"/>
    <property type="match status" value="1"/>
</dbReference>
<comment type="similarity">
    <text evidence="1 5 6">Belongs to the glutamine synthetase family.</text>
</comment>